<dbReference type="KEGG" id="sfk:KY5_4661c"/>
<dbReference type="AlphaFoldDB" id="A0A291QDA7"/>
<dbReference type="EMBL" id="CP022685">
    <property type="protein sequence ID" value="ATL29679.1"/>
    <property type="molecule type" value="Genomic_DNA"/>
</dbReference>
<dbReference type="Proteomes" id="UP000221011">
    <property type="component" value="Chromosome"/>
</dbReference>
<evidence type="ECO:0000313" key="1">
    <source>
        <dbReference type="EMBL" id="ATL29679.1"/>
    </source>
</evidence>
<protein>
    <recommendedName>
        <fullName evidence="3">Excreted virulence factor EspC, type VII ESX diderm</fullName>
    </recommendedName>
</protein>
<proteinExistence type="predicted"/>
<accession>A0A291QDA7</accession>
<name>A0A291QDA7_9ACTN</name>
<gene>
    <name evidence="1" type="ORF">KY5_4661c</name>
</gene>
<reference evidence="1 2" key="1">
    <citation type="submission" date="2017-08" db="EMBL/GenBank/DDBJ databases">
        <title>Complete Genome Sequence of Streptomyces formicae KY5, the formicamycin producer.</title>
        <authorList>
            <person name="Holmes N.A."/>
            <person name="Devine R."/>
            <person name="Qin Z."/>
            <person name="Seipke R.F."/>
            <person name="Wilkinson B."/>
            <person name="Hutchings M.I."/>
        </authorList>
    </citation>
    <scope>NUCLEOTIDE SEQUENCE [LARGE SCALE GENOMIC DNA]</scope>
    <source>
        <strain evidence="1 2">KY5</strain>
    </source>
</reference>
<organism evidence="1 2">
    <name type="scientific">Streptomyces formicae</name>
    <dbReference type="NCBI Taxonomy" id="1616117"/>
    <lineage>
        <taxon>Bacteria</taxon>
        <taxon>Bacillati</taxon>
        <taxon>Actinomycetota</taxon>
        <taxon>Actinomycetes</taxon>
        <taxon>Kitasatosporales</taxon>
        <taxon>Streptomycetaceae</taxon>
        <taxon>Streptomyces</taxon>
    </lineage>
</organism>
<evidence type="ECO:0000313" key="2">
    <source>
        <dbReference type="Proteomes" id="UP000221011"/>
    </source>
</evidence>
<sequence>MGDRLRADLDLIKDCSDALYGIHREFKEHGDPSDGYEKALGSEKLRDIFDDFSGTWKKTRKKLMKDIENLAKYTAEAAKTYDDVDHALAEALRDAKKSAKKGKK</sequence>
<evidence type="ECO:0008006" key="3">
    <source>
        <dbReference type="Google" id="ProtNLM"/>
    </source>
</evidence>
<keyword evidence="2" id="KW-1185">Reference proteome</keyword>
<dbReference type="RefSeq" id="WP_055555968.1">
    <property type="nucleotide sequence ID" value="NZ_CP022685.1"/>
</dbReference>